<sequence length="232" mass="26709">MKTCPLFFHHLNYLTAWISHPPSLCLLFLRPQSRHHCLLAAHLLTLSLPSVRWVRCRSSSPHQCRGWMIPHLHLRPLSPRLRLGPPTQRLHPGSQLPHLHHRPLAHQLHRAPSSLWLHLGRSLSRLRLRTPLLRLCLVAPSHRPCWAPPSLQLHLCPRLLLFCCGPPKLRLRLGRQSLGLRLDPPDPRSRPGLSALRLHLGLHLHLLCHHQSAPWSRQLFCPYLVLPVLILS</sequence>
<accession>A0ABQ8M072</accession>
<comment type="caution">
    <text evidence="1">The sequence shown here is derived from an EMBL/GenBank/DDBJ whole genome shotgun (WGS) entry which is preliminary data.</text>
</comment>
<evidence type="ECO:0000313" key="1">
    <source>
        <dbReference type="EMBL" id="KAI2656069.1"/>
    </source>
</evidence>
<evidence type="ECO:0000313" key="2">
    <source>
        <dbReference type="Proteomes" id="UP000830375"/>
    </source>
</evidence>
<protein>
    <submittedName>
        <fullName evidence="1">Tyrosine-protein phosphatase Lar</fullName>
    </submittedName>
</protein>
<keyword evidence="2" id="KW-1185">Reference proteome</keyword>
<proteinExistence type="predicted"/>
<gene>
    <name evidence="1" type="ORF">H4Q32_012889</name>
</gene>
<reference evidence="1 2" key="1">
    <citation type="submission" date="2022-01" db="EMBL/GenBank/DDBJ databases">
        <title>A high-quality chromosome-level genome assembly of rohu carp, Labeo rohita.</title>
        <authorList>
            <person name="Arick M.A. II"/>
            <person name="Hsu C.-Y."/>
            <person name="Magbanua Z."/>
            <person name="Pechanova O."/>
            <person name="Grover C."/>
            <person name="Miller E."/>
            <person name="Thrash A."/>
            <person name="Ezzel L."/>
            <person name="Alam S."/>
            <person name="Benzie J."/>
            <person name="Hamilton M."/>
            <person name="Karsi A."/>
            <person name="Lawrence M.L."/>
            <person name="Peterson D.G."/>
        </authorList>
    </citation>
    <scope>NUCLEOTIDE SEQUENCE [LARGE SCALE GENOMIC DNA]</scope>
    <source>
        <strain evidence="2">BAU-BD-2019</strain>
        <tissue evidence="1">Blood</tissue>
    </source>
</reference>
<dbReference type="EMBL" id="JACTAM010000015">
    <property type="protein sequence ID" value="KAI2656069.1"/>
    <property type="molecule type" value="Genomic_DNA"/>
</dbReference>
<name>A0ABQ8M072_LABRO</name>
<dbReference type="Proteomes" id="UP000830375">
    <property type="component" value="Unassembled WGS sequence"/>
</dbReference>
<organism evidence="1 2">
    <name type="scientific">Labeo rohita</name>
    <name type="common">Indian major carp</name>
    <name type="synonym">Cyprinus rohita</name>
    <dbReference type="NCBI Taxonomy" id="84645"/>
    <lineage>
        <taxon>Eukaryota</taxon>
        <taxon>Metazoa</taxon>
        <taxon>Chordata</taxon>
        <taxon>Craniata</taxon>
        <taxon>Vertebrata</taxon>
        <taxon>Euteleostomi</taxon>
        <taxon>Actinopterygii</taxon>
        <taxon>Neopterygii</taxon>
        <taxon>Teleostei</taxon>
        <taxon>Ostariophysi</taxon>
        <taxon>Cypriniformes</taxon>
        <taxon>Cyprinidae</taxon>
        <taxon>Labeoninae</taxon>
        <taxon>Labeonini</taxon>
        <taxon>Labeo</taxon>
    </lineage>
</organism>